<evidence type="ECO:0000256" key="2">
    <source>
        <dbReference type="ARBA" id="ARBA00022692"/>
    </source>
</evidence>
<evidence type="ECO:0000256" key="5">
    <source>
        <dbReference type="SAM" id="Phobius"/>
    </source>
</evidence>
<dbReference type="InterPro" id="IPR036259">
    <property type="entry name" value="MFS_trans_sf"/>
</dbReference>
<feature type="transmembrane region" description="Helical" evidence="5">
    <location>
        <begin position="151"/>
        <end position="174"/>
    </location>
</feature>
<keyword evidence="3 5" id="KW-1133">Transmembrane helix</keyword>
<dbReference type="CDD" id="cd17321">
    <property type="entry name" value="MFS_MMR_MDR_like"/>
    <property type="match status" value="1"/>
</dbReference>
<accession>A0A6L8K810</accession>
<proteinExistence type="predicted"/>
<feature type="domain" description="Major facilitator superfamily (MFS) profile" evidence="6">
    <location>
        <begin position="27"/>
        <end position="477"/>
    </location>
</feature>
<feature type="transmembrane region" description="Helical" evidence="5">
    <location>
        <begin position="323"/>
        <end position="341"/>
    </location>
</feature>
<organism evidence="7 8">
    <name type="scientific">Duganella flavida</name>
    <dbReference type="NCBI Taxonomy" id="2692175"/>
    <lineage>
        <taxon>Bacteria</taxon>
        <taxon>Pseudomonadati</taxon>
        <taxon>Pseudomonadota</taxon>
        <taxon>Betaproteobacteria</taxon>
        <taxon>Burkholderiales</taxon>
        <taxon>Oxalobacteraceae</taxon>
        <taxon>Telluria group</taxon>
        <taxon>Duganella</taxon>
    </lineage>
</organism>
<dbReference type="PRINTS" id="PR01036">
    <property type="entry name" value="TCRTETB"/>
</dbReference>
<feature type="transmembrane region" description="Helical" evidence="5">
    <location>
        <begin position="242"/>
        <end position="266"/>
    </location>
</feature>
<evidence type="ECO:0000256" key="3">
    <source>
        <dbReference type="ARBA" id="ARBA00022989"/>
    </source>
</evidence>
<dbReference type="Pfam" id="PF07690">
    <property type="entry name" value="MFS_1"/>
    <property type="match status" value="1"/>
</dbReference>
<evidence type="ECO:0000256" key="1">
    <source>
        <dbReference type="ARBA" id="ARBA00004141"/>
    </source>
</evidence>
<dbReference type="GO" id="GO:0022857">
    <property type="term" value="F:transmembrane transporter activity"/>
    <property type="evidence" value="ECO:0007669"/>
    <property type="project" value="InterPro"/>
</dbReference>
<gene>
    <name evidence="7" type="ORF">GTP46_08560</name>
</gene>
<comment type="caution">
    <text evidence="7">The sequence shown here is derived from an EMBL/GenBank/DDBJ whole genome shotgun (WGS) entry which is preliminary data.</text>
</comment>
<feature type="transmembrane region" description="Helical" evidence="5">
    <location>
        <begin position="451"/>
        <end position="473"/>
    </location>
</feature>
<feature type="transmembrane region" description="Helical" evidence="5">
    <location>
        <begin position="186"/>
        <end position="206"/>
    </location>
</feature>
<dbReference type="Gene3D" id="1.20.1250.20">
    <property type="entry name" value="MFS general substrate transporter like domains"/>
    <property type="match status" value="1"/>
</dbReference>
<dbReference type="PANTHER" id="PTHR42718:SF39">
    <property type="entry name" value="ACTINORHODIN TRANSPORTER-RELATED"/>
    <property type="match status" value="1"/>
</dbReference>
<feature type="transmembrane region" description="Helical" evidence="5">
    <location>
        <begin position="379"/>
        <end position="401"/>
    </location>
</feature>
<keyword evidence="4 5" id="KW-0472">Membrane</keyword>
<feature type="transmembrane region" description="Helical" evidence="5">
    <location>
        <begin position="61"/>
        <end position="81"/>
    </location>
</feature>
<evidence type="ECO:0000259" key="6">
    <source>
        <dbReference type="PROSITE" id="PS50850"/>
    </source>
</evidence>
<dbReference type="GO" id="GO:0016020">
    <property type="term" value="C:membrane"/>
    <property type="evidence" value="ECO:0007669"/>
    <property type="project" value="UniProtKB-SubCell"/>
</dbReference>
<keyword evidence="2 5" id="KW-0812">Transmembrane</keyword>
<feature type="transmembrane region" description="Helical" evidence="5">
    <location>
        <begin position="218"/>
        <end position="236"/>
    </location>
</feature>
<dbReference type="InterPro" id="IPR011701">
    <property type="entry name" value="MFS"/>
</dbReference>
<evidence type="ECO:0000256" key="4">
    <source>
        <dbReference type="ARBA" id="ARBA00023136"/>
    </source>
</evidence>
<feature type="transmembrane region" description="Helical" evidence="5">
    <location>
        <begin position="287"/>
        <end position="311"/>
    </location>
</feature>
<dbReference type="SUPFAM" id="SSF103473">
    <property type="entry name" value="MFS general substrate transporter"/>
    <property type="match status" value="1"/>
</dbReference>
<protein>
    <submittedName>
        <fullName evidence="7">MFS transporter</fullName>
    </submittedName>
</protein>
<feature type="transmembrane region" description="Helical" evidence="5">
    <location>
        <begin position="413"/>
        <end position="439"/>
    </location>
</feature>
<dbReference type="PANTHER" id="PTHR42718">
    <property type="entry name" value="MAJOR FACILITATOR SUPERFAMILY MULTIDRUG TRANSPORTER MFSC"/>
    <property type="match status" value="1"/>
</dbReference>
<feature type="transmembrane region" description="Helical" evidence="5">
    <location>
        <begin position="25"/>
        <end position="49"/>
    </location>
</feature>
<dbReference type="RefSeq" id="WP_161006189.1">
    <property type="nucleotide sequence ID" value="NZ_WWCN01000004.1"/>
</dbReference>
<evidence type="ECO:0000313" key="8">
    <source>
        <dbReference type="Proteomes" id="UP000479335"/>
    </source>
</evidence>
<dbReference type="Proteomes" id="UP000479335">
    <property type="component" value="Unassembled WGS sequence"/>
</dbReference>
<dbReference type="AlphaFoldDB" id="A0A6L8K810"/>
<keyword evidence="8" id="KW-1185">Reference proteome</keyword>
<dbReference type="EMBL" id="WWCN01000004">
    <property type="protein sequence ID" value="MYM22697.1"/>
    <property type="molecule type" value="Genomic_DNA"/>
</dbReference>
<reference evidence="7 8" key="1">
    <citation type="submission" date="2019-12" db="EMBL/GenBank/DDBJ databases">
        <title>Novel species isolated from a subtropical stream in China.</title>
        <authorList>
            <person name="Lu H."/>
        </authorList>
    </citation>
    <scope>NUCLEOTIDE SEQUENCE [LARGE SCALE GENOMIC DNA]</scope>
    <source>
        <strain evidence="7 8">FT135W</strain>
    </source>
</reference>
<feature type="transmembrane region" description="Helical" evidence="5">
    <location>
        <begin position="93"/>
        <end position="112"/>
    </location>
</feature>
<sequence>MHQAVPGAEGSAYAAAASFTPRRRLLALVAVALAFVMDLLDTTIVNVAIPSIGSTLGAGRAALEWIIAGYAMAFAVLLIVGGRLGDSQGYRRMFLLGIALFTITSMACGLAPDALTLQIARVLQGASAALMVPQVMALVQVMYPPEQRYKVYTVFGFLGGFSAALGPIVGGLLIDANWFGLGWRLTFLINLPIGLFSLFAGLRLLPPGRGVNAVKVDVPGAALSVLLLFMLLAPLIEGPARGWPPALIVALAASIPLAWATVRYLAWRQAARSDALVPLSLFTRKKVALGLACTLTINPLLPGYLLVMTFVLQTGIGLSASQMAYACAPIAFGAMAAITMMGPRLFKLLGVRVIMVGLSVTTISLCLAGWSVHGGVLQYWPLLAAQFGMGLGMGLCGPQLSNATLQDVPMSEAGVAAGLLTAVQQIAAALGVALAGLVFFHSQVSQYAQAYLKVLPLFGVLILVALVCAHQLAKVMDKNRR</sequence>
<dbReference type="InterPro" id="IPR020846">
    <property type="entry name" value="MFS_dom"/>
</dbReference>
<dbReference type="PROSITE" id="PS50850">
    <property type="entry name" value="MFS"/>
    <property type="match status" value="1"/>
</dbReference>
<name>A0A6L8K810_9BURK</name>
<comment type="subcellular location">
    <subcellularLocation>
        <location evidence="1">Membrane</location>
        <topology evidence="1">Multi-pass membrane protein</topology>
    </subcellularLocation>
</comment>
<dbReference type="Gene3D" id="1.20.1720.10">
    <property type="entry name" value="Multidrug resistance protein D"/>
    <property type="match status" value="1"/>
</dbReference>
<feature type="transmembrane region" description="Helical" evidence="5">
    <location>
        <begin position="118"/>
        <end position="139"/>
    </location>
</feature>
<feature type="transmembrane region" description="Helical" evidence="5">
    <location>
        <begin position="353"/>
        <end position="373"/>
    </location>
</feature>
<evidence type="ECO:0000313" key="7">
    <source>
        <dbReference type="EMBL" id="MYM22697.1"/>
    </source>
</evidence>